<organism evidence="8 9">
    <name type="scientific">Kitasatospora cineracea</name>
    <dbReference type="NCBI Taxonomy" id="88074"/>
    <lineage>
        <taxon>Bacteria</taxon>
        <taxon>Bacillati</taxon>
        <taxon>Actinomycetota</taxon>
        <taxon>Actinomycetes</taxon>
        <taxon>Kitasatosporales</taxon>
        <taxon>Streptomycetaceae</taxon>
        <taxon>Kitasatospora</taxon>
    </lineage>
</organism>
<name>A0A3N4RIA6_9ACTN</name>
<evidence type="ECO:0000256" key="4">
    <source>
        <dbReference type="ARBA" id="ARBA00022989"/>
    </source>
</evidence>
<sequence>MTESLRRAEQDPAPRRRESARERAARYAESAKGAPERIPLIGRAVSNLIRVNLLDNATRLAAQAFLSALPALLAVAVFAPASLKHSITGSLREQLGLQGPAQQQVQQLMNTPHDNSASQSFGVLGVLVTLASATAMSRALQRVCERAWEMPKNSARLALWRWVVWLLVWLVFLVVQVPLRKGFGAGLWLGVPLTFLASSAVWWWTQHLLLGGRIRWYPLLPGALLCGVGEVALGIASKVWLPHAMSSSIGRFGPYGVVFTVLSWLIALFAAITLALVLGRVIAEEPSVTRYLGTRTEPARR</sequence>
<feature type="region of interest" description="Disordered" evidence="6">
    <location>
        <begin position="1"/>
        <end position="30"/>
    </location>
</feature>
<dbReference type="GO" id="GO:0005886">
    <property type="term" value="C:plasma membrane"/>
    <property type="evidence" value="ECO:0007669"/>
    <property type="project" value="UniProtKB-SubCell"/>
</dbReference>
<evidence type="ECO:0000313" key="9">
    <source>
        <dbReference type="Proteomes" id="UP000266906"/>
    </source>
</evidence>
<evidence type="ECO:0000256" key="3">
    <source>
        <dbReference type="ARBA" id="ARBA00022692"/>
    </source>
</evidence>
<feature type="transmembrane region" description="Helical" evidence="7">
    <location>
        <begin position="158"/>
        <end position="179"/>
    </location>
</feature>
<reference evidence="8 9" key="1">
    <citation type="submission" date="2018-11" db="EMBL/GenBank/DDBJ databases">
        <title>Sequencing the genomes of 1000 actinobacteria strains.</title>
        <authorList>
            <person name="Klenk H.-P."/>
        </authorList>
    </citation>
    <scope>NUCLEOTIDE SEQUENCE [LARGE SCALE GENOMIC DNA]</scope>
    <source>
        <strain evidence="8 9">DSM 44781</strain>
    </source>
</reference>
<proteinExistence type="predicted"/>
<feature type="transmembrane region" description="Helical" evidence="7">
    <location>
        <begin position="117"/>
        <end position="137"/>
    </location>
</feature>
<feature type="compositionally biased region" description="Basic and acidic residues" evidence="6">
    <location>
        <begin position="1"/>
        <end position="26"/>
    </location>
</feature>
<dbReference type="InterPro" id="IPR017039">
    <property type="entry name" value="Virul_fac_BrkB"/>
</dbReference>
<dbReference type="AlphaFoldDB" id="A0A3N4RIA6"/>
<keyword evidence="5 7" id="KW-0472">Membrane</keyword>
<evidence type="ECO:0000256" key="7">
    <source>
        <dbReference type="SAM" id="Phobius"/>
    </source>
</evidence>
<evidence type="ECO:0000256" key="1">
    <source>
        <dbReference type="ARBA" id="ARBA00004651"/>
    </source>
</evidence>
<keyword evidence="2" id="KW-1003">Cell membrane</keyword>
<keyword evidence="4 7" id="KW-1133">Transmembrane helix</keyword>
<comment type="caution">
    <text evidence="8">The sequence shown here is derived from an EMBL/GenBank/DDBJ whole genome shotgun (WGS) entry which is preliminary data.</text>
</comment>
<evidence type="ECO:0000256" key="6">
    <source>
        <dbReference type="SAM" id="MobiDB-lite"/>
    </source>
</evidence>
<keyword evidence="9" id="KW-1185">Reference proteome</keyword>
<evidence type="ECO:0000256" key="2">
    <source>
        <dbReference type="ARBA" id="ARBA00022475"/>
    </source>
</evidence>
<evidence type="ECO:0000313" key="8">
    <source>
        <dbReference type="EMBL" id="RPE33083.1"/>
    </source>
</evidence>
<feature type="transmembrane region" description="Helical" evidence="7">
    <location>
        <begin position="261"/>
        <end position="283"/>
    </location>
</feature>
<protein>
    <submittedName>
        <fullName evidence="8">Membrane protein</fullName>
    </submittedName>
</protein>
<comment type="subcellular location">
    <subcellularLocation>
        <location evidence="1">Cell membrane</location>
        <topology evidence="1">Multi-pass membrane protein</topology>
    </subcellularLocation>
</comment>
<dbReference type="RefSeq" id="WP_123817610.1">
    <property type="nucleotide sequence ID" value="NZ_RKQG01000001.1"/>
</dbReference>
<keyword evidence="3 7" id="KW-0812">Transmembrane</keyword>
<dbReference type="Pfam" id="PF03631">
    <property type="entry name" value="Virul_fac_BrkB"/>
    <property type="match status" value="1"/>
</dbReference>
<evidence type="ECO:0000256" key="5">
    <source>
        <dbReference type="ARBA" id="ARBA00023136"/>
    </source>
</evidence>
<accession>A0A3N4RIA6</accession>
<feature type="transmembrane region" description="Helical" evidence="7">
    <location>
        <begin position="60"/>
        <end position="83"/>
    </location>
</feature>
<feature type="transmembrane region" description="Helical" evidence="7">
    <location>
        <begin position="216"/>
        <end position="241"/>
    </location>
</feature>
<dbReference type="EMBL" id="RKQG01000001">
    <property type="protein sequence ID" value="RPE33083.1"/>
    <property type="molecule type" value="Genomic_DNA"/>
</dbReference>
<feature type="transmembrane region" description="Helical" evidence="7">
    <location>
        <begin position="185"/>
        <end position="204"/>
    </location>
</feature>
<dbReference type="Proteomes" id="UP000266906">
    <property type="component" value="Unassembled WGS sequence"/>
</dbReference>
<gene>
    <name evidence="8" type="ORF">EDD38_1362</name>
</gene>